<keyword evidence="2" id="KW-0479">Metal-binding</keyword>
<reference evidence="3" key="1">
    <citation type="journal article" date="2013" name="Extremophiles">
        <title>Proteinivorax tanatarense gen. nov., sp. nov., an anaerobic, haloalkaliphilic, proteolytic bacterium isolated from a decaying algal bloom, and proposal of Proteinivoraceae fam. nov.</title>
        <authorList>
            <person name="Kevbrin V."/>
            <person name="Boltyanskaya Y."/>
            <person name="Zhilina T."/>
            <person name="Kolganova T."/>
            <person name="Lavrentjeva E."/>
            <person name="Kuznetsov B."/>
        </authorList>
    </citation>
    <scope>NUCLEOTIDE SEQUENCE</scope>
    <source>
        <strain evidence="3">Z-910T</strain>
    </source>
</reference>
<dbReference type="InterPro" id="IPR027476">
    <property type="entry name" value="DppA_N"/>
</dbReference>
<evidence type="ECO:0000256" key="2">
    <source>
        <dbReference type="PIRSR" id="PIRSR015853-2"/>
    </source>
</evidence>
<feature type="binding site" evidence="2">
    <location>
        <position position="10"/>
    </location>
    <ligand>
        <name>Zn(2+)</name>
        <dbReference type="ChEBI" id="CHEBI:29105"/>
        <label>1</label>
    </ligand>
</feature>
<dbReference type="PIRSF" id="PIRSF015853">
    <property type="entry name" value="Pep_DppA"/>
    <property type="match status" value="1"/>
</dbReference>
<dbReference type="InterPro" id="IPR036177">
    <property type="entry name" value="Peptidase_M55_sf"/>
</dbReference>
<organism evidence="3">
    <name type="scientific">Proteinivorax tanatarense</name>
    <dbReference type="NCBI Taxonomy" id="1260629"/>
    <lineage>
        <taxon>Bacteria</taxon>
        <taxon>Bacillati</taxon>
        <taxon>Bacillota</taxon>
        <taxon>Clostridia</taxon>
        <taxon>Eubacteriales</taxon>
        <taxon>Proteinivoracaceae</taxon>
        <taxon>Proteinivorax</taxon>
    </lineage>
</organism>
<feature type="binding site" evidence="2">
    <location>
        <position position="8"/>
    </location>
    <ligand>
        <name>Zn(2+)</name>
        <dbReference type="ChEBI" id="CHEBI:29105"/>
        <label>2</label>
    </ligand>
</feature>
<evidence type="ECO:0000256" key="1">
    <source>
        <dbReference type="PIRSR" id="PIRSR015853-1"/>
    </source>
</evidence>
<dbReference type="GO" id="GO:0046872">
    <property type="term" value="F:metal ion binding"/>
    <property type="evidence" value="ECO:0007669"/>
    <property type="project" value="UniProtKB-KW"/>
</dbReference>
<feature type="binding site" evidence="2">
    <location>
        <position position="60"/>
    </location>
    <ligand>
        <name>Zn(2+)</name>
        <dbReference type="ChEBI" id="CHEBI:29105"/>
        <label>2</label>
    </ligand>
</feature>
<reference evidence="3" key="2">
    <citation type="submission" date="2024-06" db="EMBL/GenBank/DDBJ databases">
        <authorList>
            <person name="Petrova K.O."/>
            <person name="Toshchakov S.V."/>
            <person name="Boltjanskaja Y.V."/>
            <person name="Kevbrin V."/>
        </authorList>
    </citation>
    <scope>NUCLEOTIDE SEQUENCE</scope>
    <source>
        <strain evidence="3">Z-910T</strain>
    </source>
</reference>
<dbReference type="EMBL" id="CP158367">
    <property type="protein sequence ID" value="XBX74689.1"/>
    <property type="molecule type" value="Genomic_DNA"/>
</dbReference>
<accession>A0AAU7VKQ2</accession>
<dbReference type="SUPFAM" id="SSF63992">
    <property type="entry name" value="Dipeptide transport protein"/>
    <property type="match status" value="1"/>
</dbReference>
<name>A0AAU7VKQ2_9FIRM</name>
<feature type="binding site" evidence="2">
    <location>
        <position position="8"/>
    </location>
    <ligand>
        <name>Zn(2+)</name>
        <dbReference type="ChEBI" id="CHEBI:29105"/>
        <label>1</label>
    </ligand>
</feature>
<dbReference type="Pfam" id="PF04951">
    <property type="entry name" value="Peptidase_M55"/>
    <property type="match status" value="1"/>
</dbReference>
<dbReference type="Gene3D" id="3.30.1360.130">
    <property type="entry name" value="Dipeptide transport protein"/>
    <property type="match status" value="1"/>
</dbReference>
<protein>
    <submittedName>
        <fullName evidence="3">M55 family metallopeptidase</fullName>
    </submittedName>
</protein>
<keyword evidence="2" id="KW-0862">Zinc</keyword>
<gene>
    <name evidence="3" type="ORF">PRVXT_002747</name>
</gene>
<sequence>MKIYISADIEGIWGVVSRKQIIGENPDYTRGRELMTKEVNLVCKALFENGVEEIVINDSHGPMDNLFIEQLNSRVQLISGSPKPLSMMQGIEKGYDKAMFIGYHSRAGSSFSAFDHTYNSSLLASVKLNGDPIGEAGMNARLAGYYSVPVVFVSGDTMLTQQVEEEIGNIPTLAVKESINRSSAHNISYEQLKDGYKSKIKEALNFEGKVLAEEGPFILEVEFLTSQGPSLAERIPTVTKVGNKTVEIQNTDFLQLFKTLNAVLSAAE</sequence>
<feature type="binding site" evidence="2">
    <location>
        <position position="135"/>
    </location>
    <ligand>
        <name>Zn(2+)</name>
        <dbReference type="ChEBI" id="CHEBI:29105"/>
        <label>2</label>
    </ligand>
</feature>
<dbReference type="Gene3D" id="3.40.50.10780">
    <property type="entry name" value="Dipeptide transport protein"/>
    <property type="match status" value="1"/>
</dbReference>
<dbReference type="AlphaFoldDB" id="A0AAU7VKQ2"/>
<evidence type="ECO:0000313" key="3">
    <source>
        <dbReference type="EMBL" id="XBX74689.1"/>
    </source>
</evidence>
<proteinExistence type="predicted"/>
<dbReference type="RefSeq" id="WP_350343438.1">
    <property type="nucleotide sequence ID" value="NZ_CP158367.1"/>
</dbReference>
<dbReference type="InterPro" id="IPR007035">
    <property type="entry name" value="Peptidase_M55"/>
</dbReference>
<feature type="binding site" evidence="2">
    <location>
        <position position="104"/>
    </location>
    <ligand>
        <name>Zn(2+)</name>
        <dbReference type="ChEBI" id="CHEBI:29105"/>
        <label>2</label>
    </ligand>
</feature>
<feature type="active site" description="Nucleophile" evidence="1">
    <location>
        <position position="116"/>
    </location>
</feature>